<protein>
    <submittedName>
        <fullName evidence="6">DNA-binding protein WhiA</fullName>
    </submittedName>
</protein>
<dbReference type="InterPro" id="IPR003802">
    <property type="entry name" value="Sporulation_regulator_WhiA"/>
</dbReference>
<organism evidence="6 7">
    <name type="scientific">Candidatus Aeolococcus gillhamiae</name>
    <dbReference type="NCBI Taxonomy" id="3127015"/>
    <lineage>
        <taxon>Bacteria</taxon>
        <taxon>Bacillati</taxon>
        <taxon>Candidatus Dormiibacterota</taxon>
        <taxon>Candidatus Dormibacteria</taxon>
        <taxon>Candidatus Aeolococcales</taxon>
        <taxon>Candidatus Aeolococcaceae</taxon>
        <taxon>Candidatus Aeolococcus</taxon>
    </lineage>
</organism>
<evidence type="ECO:0000259" key="4">
    <source>
        <dbReference type="Pfam" id="PF02650"/>
    </source>
</evidence>
<dbReference type="GO" id="GO:0051301">
    <property type="term" value="P:cell division"/>
    <property type="evidence" value="ECO:0007669"/>
    <property type="project" value="UniProtKB-KW"/>
</dbReference>
<feature type="domain" description="WhiA LAGLIDADG-like" evidence="5">
    <location>
        <begin position="89"/>
        <end position="180"/>
    </location>
</feature>
<dbReference type="InterPro" id="IPR039518">
    <property type="entry name" value="WhiA_LAGLIDADG_dom"/>
</dbReference>
<dbReference type="RefSeq" id="WP_337310594.1">
    <property type="nucleotide sequence ID" value="NZ_JAEKNS010000067.1"/>
</dbReference>
<comment type="caution">
    <text evidence="6">The sequence shown here is derived from an EMBL/GenBank/DDBJ whole genome shotgun (WGS) entry which is preliminary data.</text>
</comment>
<dbReference type="Pfam" id="PF14527">
    <property type="entry name" value="LAGLIDADG_WhiA"/>
    <property type="match status" value="1"/>
</dbReference>
<sequence>MAELAPHLPPLPHCRAALLEGMSLTGDPAVAPGGLETPRAVAARCAVAILHADGRSGHAVRVRAPRRAHYRVDVPSGGPIVTPNNCCRRSRLRGAFLALGSVNRPERPPHLEIPVRDSAAAELLLGDLGALEVPASIRMRRLRPVVTVRSATAVGAALSSIGAQGGRLAYEQGRVVRDVRAGVNRTINAETANLRRTVDAAVRQLDAAERLCADIGRWESLPPALRAAAELRRAHPDASLGPLAEHAGISRPAMAGRLQRLVEAARQ</sequence>
<dbReference type="InterPro" id="IPR027434">
    <property type="entry name" value="Homing_endonucl"/>
</dbReference>
<evidence type="ECO:0000256" key="3">
    <source>
        <dbReference type="ARBA" id="ARBA00023306"/>
    </source>
</evidence>
<dbReference type="Proteomes" id="UP000606991">
    <property type="component" value="Unassembled WGS sequence"/>
</dbReference>
<accession>A0A934JSW4</accession>
<keyword evidence="1" id="KW-0132">Cell division</keyword>
<gene>
    <name evidence="6" type="primary">whiA</name>
    <name evidence="6" type="ORF">JF886_06055</name>
</gene>
<reference evidence="6 7" key="1">
    <citation type="submission" date="2020-10" db="EMBL/GenBank/DDBJ databases">
        <title>Ca. Dormibacterota MAGs.</title>
        <authorList>
            <person name="Montgomery K."/>
        </authorList>
    </citation>
    <scope>NUCLEOTIDE SEQUENCE [LARGE SCALE GENOMIC DNA]</scope>
    <source>
        <strain evidence="6">SC8812_S17_18</strain>
    </source>
</reference>
<dbReference type="Gene3D" id="3.10.28.10">
    <property type="entry name" value="Homing endonucleases"/>
    <property type="match status" value="1"/>
</dbReference>
<keyword evidence="2 6" id="KW-0238">DNA-binding</keyword>
<feature type="domain" description="Sporulation regulator WhiA C-terminal" evidence="4">
    <location>
        <begin position="183"/>
        <end position="263"/>
    </location>
</feature>
<name>A0A934JSW4_9BACT</name>
<dbReference type="EMBL" id="JAEKNS010000067">
    <property type="protein sequence ID" value="MBJ7594417.1"/>
    <property type="molecule type" value="Genomic_DNA"/>
</dbReference>
<dbReference type="AlphaFoldDB" id="A0A934JSW4"/>
<evidence type="ECO:0000256" key="2">
    <source>
        <dbReference type="ARBA" id="ARBA00023125"/>
    </source>
</evidence>
<keyword evidence="3" id="KW-0131">Cell cycle</keyword>
<dbReference type="PANTHER" id="PTHR37307">
    <property type="entry name" value="CELL DIVISION PROTEIN WHIA-RELATED"/>
    <property type="match status" value="1"/>
</dbReference>
<dbReference type="Pfam" id="PF02650">
    <property type="entry name" value="HTH_WhiA"/>
    <property type="match status" value="1"/>
</dbReference>
<dbReference type="NCBIfam" id="TIGR00647">
    <property type="entry name" value="DNA_bind_WhiA"/>
    <property type="match status" value="1"/>
</dbReference>
<evidence type="ECO:0000256" key="1">
    <source>
        <dbReference type="ARBA" id="ARBA00022618"/>
    </source>
</evidence>
<proteinExistence type="predicted"/>
<evidence type="ECO:0000313" key="7">
    <source>
        <dbReference type="Proteomes" id="UP000606991"/>
    </source>
</evidence>
<dbReference type="GO" id="GO:0003677">
    <property type="term" value="F:DNA binding"/>
    <property type="evidence" value="ECO:0007669"/>
    <property type="project" value="UniProtKB-KW"/>
</dbReference>
<dbReference type="PANTHER" id="PTHR37307:SF1">
    <property type="entry name" value="CELL DIVISION PROTEIN WHIA-RELATED"/>
    <property type="match status" value="1"/>
</dbReference>
<dbReference type="GO" id="GO:0043937">
    <property type="term" value="P:regulation of sporulation"/>
    <property type="evidence" value="ECO:0007669"/>
    <property type="project" value="InterPro"/>
</dbReference>
<evidence type="ECO:0000259" key="5">
    <source>
        <dbReference type="Pfam" id="PF14527"/>
    </source>
</evidence>
<evidence type="ECO:0000313" key="6">
    <source>
        <dbReference type="EMBL" id="MBJ7594417.1"/>
    </source>
</evidence>
<dbReference type="InterPro" id="IPR023054">
    <property type="entry name" value="Sporulation_regulator_WhiA_C"/>
</dbReference>